<feature type="compositionally biased region" description="Polar residues" evidence="1">
    <location>
        <begin position="10"/>
        <end position="28"/>
    </location>
</feature>
<proteinExistence type="predicted"/>
<gene>
    <name evidence="2" type="ORF">OE88DRAFT_1662319</name>
</gene>
<evidence type="ECO:0000256" key="1">
    <source>
        <dbReference type="SAM" id="MobiDB-lite"/>
    </source>
</evidence>
<feature type="region of interest" description="Disordered" evidence="1">
    <location>
        <begin position="1"/>
        <end position="56"/>
    </location>
</feature>
<sequence>MAQAPYLLIPQSNPSLSGQGSRPRTSFSVPPHPNATASQPAGPSNHPAQGSATHPASTAFTAPAHRHAHHLHSIPPREKSTRTLIIDHLLWVHARTRFAQARAELGMTDRCGGPGSGNYAHRERPENYDEEEEVESDAETVDALFVKRKGAAATDPVIDPMITVGGTLGLAFGAPQSRTAREEEEERRRRRERQDLRLAKSLKLRAEGLEKTVTSMLDQPPPVHPFPDDLMTPKQSRARIPHPHTLPNGVRLRLALSTLYNDLISRGRPPPAAANGMPDGLPFVLGPLSAVSCVRTNDTSRSGGVVFAKLWSDTQTAYQQPRASSLEPDERAVRLYAAGARPRFTNTTYTYPPPSTRCSRHLYSGCPICLELSTRPATTRFGFAPGLSCSLVRAEWKGKYRTRNGASVADCEKEESLAEVVVRFIRLSALVATELAREVGHIGVDEEDSGDEGEDGEEEASKSPEGAGETSTSPPTQGGFPTPPFPPQQQVVSTQYTVPAPVANGSTVLASSASSTSSTMQPALQPTREWYVLLMGLLTRAALEGYLVGGWEGYKAIECVFGVGLGLQPAGGVGSAYWNGKESKEDEVEEEEELAKFEPDDLPELVNAVKILFPSLRYKDGPGSKPQPESIEREYQMEMKERQKKFFDIPPDVTDLSSHLEELASMYPAEPVERAALRYYESIAKWRGKPELETYKKRPPQTWTTREAASMMESFLRSNPTSPASAGTSARPRKQPIEKYFTSPSSSAARRKRGRSRSPLAEGLSMGGPGKRTRADNYPAGSMAAFLA</sequence>
<feature type="region of interest" description="Disordered" evidence="1">
    <location>
        <begin position="441"/>
        <end position="489"/>
    </location>
</feature>
<evidence type="ECO:0000313" key="2">
    <source>
        <dbReference type="EMBL" id="TFK49711.1"/>
    </source>
</evidence>
<feature type="region of interest" description="Disordered" evidence="1">
    <location>
        <begin position="171"/>
        <end position="195"/>
    </location>
</feature>
<feature type="region of interest" description="Disordered" evidence="1">
    <location>
        <begin position="708"/>
        <end position="788"/>
    </location>
</feature>
<feature type="compositionally biased region" description="Low complexity" evidence="1">
    <location>
        <begin position="470"/>
        <end position="480"/>
    </location>
</feature>
<organism evidence="2 3">
    <name type="scientific">Heliocybe sulcata</name>
    <dbReference type="NCBI Taxonomy" id="5364"/>
    <lineage>
        <taxon>Eukaryota</taxon>
        <taxon>Fungi</taxon>
        <taxon>Dikarya</taxon>
        <taxon>Basidiomycota</taxon>
        <taxon>Agaricomycotina</taxon>
        <taxon>Agaricomycetes</taxon>
        <taxon>Gloeophyllales</taxon>
        <taxon>Gloeophyllaceae</taxon>
        <taxon>Heliocybe</taxon>
    </lineage>
</organism>
<feature type="region of interest" description="Disordered" evidence="1">
    <location>
        <begin position="114"/>
        <end position="136"/>
    </location>
</feature>
<dbReference type="EMBL" id="ML213515">
    <property type="protein sequence ID" value="TFK49711.1"/>
    <property type="molecule type" value="Genomic_DNA"/>
</dbReference>
<feature type="compositionally biased region" description="Polar residues" evidence="1">
    <location>
        <begin position="716"/>
        <end position="728"/>
    </location>
</feature>
<reference evidence="2 3" key="1">
    <citation type="journal article" date="2019" name="Nat. Ecol. Evol.">
        <title>Megaphylogeny resolves global patterns of mushroom evolution.</title>
        <authorList>
            <person name="Varga T."/>
            <person name="Krizsan K."/>
            <person name="Foldi C."/>
            <person name="Dima B."/>
            <person name="Sanchez-Garcia M."/>
            <person name="Sanchez-Ramirez S."/>
            <person name="Szollosi G.J."/>
            <person name="Szarkandi J.G."/>
            <person name="Papp V."/>
            <person name="Albert L."/>
            <person name="Andreopoulos W."/>
            <person name="Angelini C."/>
            <person name="Antonin V."/>
            <person name="Barry K.W."/>
            <person name="Bougher N.L."/>
            <person name="Buchanan P."/>
            <person name="Buyck B."/>
            <person name="Bense V."/>
            <person name="Catcheside P."/>
            <person name="Chovatia M."/>
            <person name="Cooper J."/>
            <person name="Damon W."/>
            <person name="Desjardin D."/>
            <person name="Finy P."/>
            <person name="Geml J."/>
            <person name="Haridas S."/>
            <person name="Hughes K."/>
            <person name="Justo A."/>
            <person name="Karasinski D."/>
            <person name="Kautmanova I."/>
            <person name="Kiss B."/>
            <person name="Kocsube S."/>
            <person name="Kotiranta H."/>
            <person name="LaButti K.M."/>
            <person name="Lechner B.E."/>
            <person name="Liimatainen K."/>
            <person name="Lipzen A."/>
            <person name="Lukacs Z."/>
            <person name="Mihaltcheva S."/>
            <person name="Morgado L.N."/>
            <person name="Niskanen T."/>
            <person name="Noordeloos M.E."/>
            <person name="Ohm R.A."/>
            <person name="Ortiz-Santana B."/>
            <person name="Ovrebo C."/>
            <person name="Racz N."/>
            <person name="Riley R."/>
            <person name="Savchenko A."/>
            <person name="Shiryaev A."/>
            <person name="Soop K."/>
            <person name="Spirin V."/>
            <person name="Szebenyi C."/>
            <person name="Tomsovsky M."/>
            <person name="Tulloss R.E."/>
            <person name="Uehling J."/>
            <person name="Grigoriev I.V."/>
            <person name="Vagvolgyi C."/>
            <person name="Papp T."/>
            <person name="Martin F.M."/>
            <person name="Miettinen O."/>
            <person name="Hibbett D.S."/>
            <person name="Nagy L.G."/>
        </authorList>
    </citation>
    <scope>NUCLEOTIDE SEQUENCE [LARGE SCALE GENOMIC DNA]</scope>
    <source>
        <strain evidence="2 3">OMC1185</strain>
    </source>
</reference>
<keyword evidence="3" id="KW-1185">Reference proteome</keyword>
<dbReference type="Proteomes" id="UP000305948">
    <property type="component" value="Unassembled WGS sequence"/>
</dbReference>
<dbReference type="AlphaFoldDB" id="A0A5C3N7E3"/>
<name>A0A5C3N7E3_9AGAM</name>
<feature type="compositionally biased region" description="Acidic residues" evidence="1">
    <location>
        <begin position="445"/>
        <end position="458"/>
    </location>
</feature>
<dbReference type="OrthoDB" id="2534923at2759"/>
<protein>
    <submittedName>
        <fullName evidence="2">Uncharacterized protein</fullName>
    </submittedName>
</protein>
<accession>A0A5C3N7E3</accession>
<evidence type="ECO:0000313" key="3">
    <source>
        <dbReference type="Proteomes" id="UP000305948"/>
    </source>
</evidence>
<feature type="compositionally biased region" description="Polar residues" evidence="1">
    <location>
        <begin position="35"/>
        <end position="56"/>
    </location>
</feature>